<dbReference type="GO" id="GO:0042910">
    <property type="term" value="F:xenobiotic transmembrane transporter activity"/>
    <property type="evidence" value="ECO:0007669"/>
    <property type="project" value="TreeGrafter"/>
</dbReference>
<evidence type="ECO:0000313" key="3">
    <source>
        <dbReference type="EMBL" id="CAB4898784.1"/>
    </source>
</evidence>
<dbReference type="Gene3D" id="3.30.2090.10">
    <property type="entry name" value="Multidrug efflux transporter AcrB TolC docking domain, DN and DC subdomains"/>
    <property type="match status" value="3"/>
</dbReference>
<dbReference type="Gene3D" id="3.30.70.1440">
    <property type="entry name" value="Multidrug efflux transporter AcrB pore domain"/>
    <property type="match status" value="1"/>
</dbReference>
<feature type="transmembrane region" description="Helical" evidence="2">
    <location>
        <begin position="1011"/>
        <end position="1030"/>
    </location>
</feature>
<reference evidence="3" key="1">
    <citation type="submission" date="2020-05" db="EMBL/GenBank/DDBJ databases">
        <authorList>
            <person name="Chiriac C."/>
            <person name="Salcher M."/>
            <person name="Ghai R."/>
            <person name="Kavagutti S V."/>
        </authorList>
    </citation>
    <scope>NUCLEOTIDE SEQUENCE</scope>
</reference>
<feature type="region of interest" description="Disordered" evidence="1">
    <location>
        <begin position="1076"/>
        <end position="1095"/>
    </location>
</feature>
<dbReference type="SUPFAM" id="SSF82714">
    <property type="entry name" value="Multidrug efflux transporter AcrB TolC docking domain, DN and DC subdomains"/>
    <property type="match status" value="1"/>
</dbReference>
<dbReference type="AlphaFoldDB" id="A0A6J7FXD3"/>
<dbReference type="Gene3D" id="1.20.1640.10">
    <property type="entry name" value="Multidrug efflux transporter AcrB transmembrane domain"/>
    <property type="match status" value="3"/>
</dbReference>
<feature type="transmembrane region" description="Helical" evidence="2">
    <location>
        <begin position="1042"/>
        <end position="1068"/>
    </location>
</feature>
<dbReference type="PANTHER" id="PTHR32063">
    <property type="match status" value="1"/>
</dbReference>
<evidence type="ECO:0000256" key="1">
    <source>
        <dbReference type="SAM" id="MobiDB-lite"/>
    </source>
</evidence>
<feature type="transmembrane region" description="Helical" evidence="2">
    <location>
        <begin position="965"/>
        <end position="990"/>
    </location>
</feature>
<feature type="transmembrane region" description="Helical" evidence="2">
    <location>
        <begin position="939"/>
        <end position="959"/>
    </location>
</feature>
<dbReference type="Pfam" id="PF00873">
    <property type="entry name" value="ACR_tran"/>
    <property type="match status" value="2"/>
</dbReference>
<dbReference type="InterPro" id="IPR027463">
    <property type="entry name" value="AcrB_DN_DC_subdom"/>
</dbReference>
<proteinExistence type="predicted"/>
<dbReference type="PANTHER" id="PTHR32063:SF0">
    <property type="entry name" value="SWARMING MOTILITY PROTEIN SWRC"/>
    <property type="match status" value="1"/>
</dbReference>
<gene>
    <name evidence="3" type="ORF">UFOPK3592_00353</name>
</gene>
<keyword evidence="2" id="KW-0812">Transmembrane</keyword>
<name>A0A6J7FXD3_9ZZZZ</name>
<dbReference type="GO" id="GO:0005886">
    <property type="term" value="C:plasma membrane"/>
    <property type="evidence" value="ECO:0007669"/>
    <property type="project" value="TreeGrafter"/>
</dbReference>
<feature type="transmembrane region" description="Helical" evidence="2">
    <location>
        <begin position="913"/>
        <end position="932"/>
    </location>
</feature>
<dbReference type="SUPFAM" id="SSF82693">
    <property type="entry name" value="Multidrug efflux transporter AcrB pore domain, PN1, PN2, PC1 and PC2 subdomains"/>
    <property type="match status" value="3"/>
</dbReference>
<feature type="transmembrane region" description="Helical" evidence="2">
    <location>
        <begin position="588"/>
        <end position="605"/>
    </location>
</feature>
<dbReference type="EMBL" id="CAFBML010000021">
    <property type="protein sequence ID" value="CAB4898784.1"/>
    <property type="molecule type" value="Genomic_DNA"/>
</dbReference>
<dbReference type="Gene3D" id="3.30.70.1320">
    <property type="entry name" value="Multidrug efflux transporter AcrB pore domain like"/>
    <property type="match status" value="2"/>
</dbReference>
<dbReference type="InterPro" id="IPR001036">
    <property type="entry name" value="Acrflvin-R"/>
</dbReference>
<feature type="transmembrane region" description="Helical" evidence="2">
    <location>
        <begin position="379"/>
        <end position="398"/>
    </location>
</feature>
<organism evidence="3">
    <name type="scientific">freshwater metagenome</name>
    <dbReference type="NCBI Taxonomy" id="449393"/>
    <lineage>
        <taxon>unclassified sequences</taxon>
        <taxon>metagenomes</taxon>
        <taxon>ecological metagenomes</taxon>
    </lineage>
</organism>
<dbReference type="Gene3D" id="3.30.70.1430">
    <property type="entry name" value="Multidrug efflux transporter AcrB pore domain"/>
    <property type="match status" value="2"/>
</dbReference>
<keyword evidence="2" id="KW-0472">Membrane</keyword>
<accession>A0A6J7FXD3</accession>
<feature type="transmembrane region" description="Helical" evidence="2">
    <location>
        <begin position="508"/>
        <end position="535"/>
    </location>
</feature>
<evidence type="ECO:0000256" key="2">
    <source>
        <dbReference type="SAM" id="Phobius"/>
    </source>
</evidence>
<protein>
    <submittedName>
        <fullName evidence="3">Unannotated protein</fullName>
    </submittedName>
</protein>
<keyword evidence="2" id="KW-1133">Transmembrane helix</keyword>
<dbReference type="SUPFAM" id="SSF82866">
    <property type="entry name" value="Multidrug efflux transporter AcrB transmembrane domain"/>
    <property type="match status" value="2"/>
</dbReference>
<feature type="transmembrane region" description="Helical" evidence="2">
    <location>
        <begin position="476"/>
        <end position="502"/>
    </location>
</feature>
<dbReference type="PRINTS" id="PR00702">
    <property type="entry name" value="ACRIFLAVINRP"/>
</dbReference>
<sequence length="1095" mass="114941">MFRLATASLANRSVVGLLTVLIVASGLLSLTSLKQELLPSFEVPQASIVTPYPGASPEIVDAQISSLIEDEVRTLNNLVTVRSTSSANLSVVRVEFDFGTTTATVEEELNRVIANLKDSLPSDVSPRVVSGSFDSVPIIVLSVASTTGDNDALAEILADVATPILSQVPGIQEITVAGGKQKEITLDLKAKVLRENGLSQQSIVDALRANGFVIPAGSITDTQGELQIEVGTNVNSLKAFKKLPLISSNTQTSQTAAQTAAAQAAAAQAAAAAAAADPSAPAIPTAPSIPAAPAVPKILTIADVAKVTYDYAPVTSISRTNGLDSLGIQVTKTQDGNTVAISNGVEAKIEELTKKLGGNVEINAVFDQGPFVEKQLENLTIEGSLGLTFAILIILVFLGSLRSTLVTAISIPTSLLVTFAGLLVSDYSLNLFTLSALTIAVGRVVDDSIVVIENINRHLSYGEEKKSAIIQAVKEVAGAITSATITTVAVFLPVALVGGVVGELFRPFSLSFTIALLASLIVSLTIVPVLAYWFLKAPSTEGTQKKFTESQLASKIEKAREVEEQKEKKSWLQRGYIPVLKTTQAHPVVTLIASAAVLGFTFSLVPQLKTDFIGDFGGDTFSVRQELPAGSTFEQRDEASNVVESLILEQDGVETVLATFGGRADGRVNLGGNANATTIQVSLAKDADGDAIKDAIQKGIDARSDIGETTISAGGGPGVGGSGTIDIKISGTSDEALFAAVEKVRSGMLEVENLSEITSSLSEQQRTLKITVNRVKAAEYGLTEIQVSGLVSSTLRPSSIGDVNIENESTPIFLVQENTPATLQEIEEIQIPTRRGVIELNKIADIREVQAPVSITSEKGERVATVALTPDTDDLGAVTRDVTAQLSEIELPVGATATIGGVSAEQTESFQQLGLALLAAVAIVYLVMVATFSSLVQPLILLISIPFAATGALGLLLITDTPLGVPALIGMLLLVGVVVTNAIVLIDLINQYRKQGRTIQQSIMDGSRQRLRPILMTALATIFALSPLALGITGGGFISQPLAIVVIGGLVSSTLLTLVIVPVLYWLIEGRKERKALKKARKPKSKAKAKSRNAR</sequence>